<name>A0A564YA07_HYMDI</name>
<keyword evidence="2" id="KW-1185">Reference proteome</keyword>
<feature type="non-terminal residue" evidence="1">
    <location>
        <position position="248"/>
    </location>
</feature>
<proteinExistence type="predicted"/>
<dbReference type="EMBL" id="CABIJS010000122">
    <property type="protein sequence ID" value="VUZ43809.1"/>
    <property type="molecule type" value="Genomic_DNA"/>
</dbReference>
<accession>A0A564YA07</accession>
<reference evidence="1 2" key="1">
    <citation type="submission" date="2019-07" db="EMBL/GenBank/DDBJ databases">
        <authorList>
            <person name="Jastrzebski P J."/>
            <person name="Paukszto L."/>
            <person name="Jastrzebski P J."/>
        </authorList>
    </citation>
    <scope>NUCLEOTIDE SEQUENCE [LARGE SCALE GENOMIC DNA]</scope>
    <source>
        <strain evidence="1 2">WMS-il1</strain>
    </source>
</reference>
<sequence length="248" mass="28937">MDIEPLWSWLNCTKRSSGCNSEYYADNIGRFCTYNSCNYIFSICNKLKAPHPVYFISIILYDRYLFYELQYVFKNCFDVDSSQIKQMLILIQIATKLVDRRKILKTSALLKIFKKLLIETDIEHIVKSEVYVFWRLQDDLLCFDFLIPVEYLAQFSDLVSEKIDLQMVNDFLYLIVTNLPDLIGEIRSIFGKNIESHICLRILSASAVVCATLNNSKLFYAYSRICCFTLNCSVHELLAVVYSIFSLI</sequence>
<organism evidence="1 2">
    <name type="scientific">Hymenolepis diminuta</name>
    <name type="common">Rat tapeworm</name>
    <dbReference type="NCBI Taxonomy" id="6216"/>
    <lineage>
        <taxon>Eukaryota</taxon>
        <taxon>Metazoa</taxon>
        <taxon>Spiralia</taxon>
        <taxon>Lophotrochozoa</taxon>
        <taxon>Platyhelminthes</taxon>
        <taxon>Cestoda</taxon>
        <taxon>Eucestoda</taxon>
        <taxon>Cyclophyllidea</taxon>
        <taxon>Hymenolepididae</taxon>
        <taxon>Hymenolepis</taxon>
    </lineage>
</organism>
<protein>
    <recommendedName>
        <fullName evidence="3">Cyclin N-terminal domain-containing protein</fullName>
    </recommendedName>
</protein>
<dbReference type="AlphaFoldDB" id="A0A564YA07"/>
<evidence type="ECO:0000313" key="2">
    <source>
        <dbReference type="Proteomes" id="UP000321570"/>
    </source>
</evidence>
<evidence type="ECO:0000313" key="1">
    <source>
        <dbReference type="EMBL" id="VUZ43809.1"/>
    </source>
</evidence>
<evidence type="ECO:0008006" key="3">
    <source>
        <dbReference type="Google" id="ProtNLM"/>
    </source>
</evidence>
<gene>
    <name evidence="1" type="ORF">WMSIL1_LOCUS4288</name>
</gene>
<dbReference type="Proteomes" id="UP000321570">
    <property type="component" value="Unassembled WGS sequence"/>
</dbReference>